<gene>
    <name evidence="6" type="ORF">ACEU0G_002006</name>
</gene>
<comment type="caution">
    <text evidence="6">The sequence shown here is derived from an EMBL/GenBank/DDBJ whole genome shotgun (WGS) entry which is preliminary data.</text>
</comment>
<evidence type="ECO:0000259" key="5">
    <source>
        <dbReference type="Pfam" id="PF01011"/>
    </source>
</evidence>
<keyword evidence="4" id="KW-0472">Membrane</keyword>
<protein>
    <submittedName>
        <fullName evidence="6">Membrane-bound PQQ-dependent dehydrogenase, glucose/quinate/shikimate family</fullName>
        <ecNumber evidence="6">1.1.-.-</ecNumber>
    </submittedName>
</protein>
<feature type="transmembrane region" description="Helical" evidence="4">
    <location>
        <begin position="43"/>
        <end position="61"/>
    </location>
</feature>
<dbReference type="CDD" id="cd10280">
    <property type="entry name" value="PQQ_mGDH"/>
    <property type="match status" value="1"/>
</dbReference>
<comment type="similarity">
    <text evidence="2">Belongs to the bacterial PQQ dehydrogenase family.</text>
</comment>
<evidence type="ECO:0000313" key="6">
    <source>
        <dbReference type="EMBL" id="MFG6111664.1"/>
    </source>
</evidence>
<feature type="transmembrane region" description="Helical" evidence="4">
    <location>
        <begin position="96"/>
        <end position="113"/>
    </location>
</feature>
<dbReference type="InterPro" id="IPR018391">
    <property type="entry name" value="PQQ_b-propeller_rpt"/>
</dbReference>
<dbReference type="PANTHER" id="PTHR32303:SF4">
    <property type="entry name" value="QUINOPROTEIN GLUCOSE DEHYDROGENASE"/>
    <property type="match status" value="1"/>
</dbReference>
<dbReference type="PANTHER" id="PTHR32303">
    <property type="entry name" value="QUINOPROTEIN ALCOHOL DEHYDROGENASE (CYTOCHROME C)"/>
    <property type="match status" value="1"/>
</dbReference>
<dbReference type="EC" id="1.1.-.-" evidence="6"/>
<keyword evidence="7" id="KW-1185">Reference proteome</keyword>
<dbReference type="InterPro" id="IPR002372">
    <property type="entry name" value="PQQ_rpt_dom"/>
</dbReference>
<name>A0ABW7D791_9GAMM</name>
<evidence type="ECO:0000256" key="4">
    <source>
        <dbReference type="SAM" id="Phobius"/>
    </source>
</evidence>
<dbReference type="RefSeq" id="WP_394164852.1">
    <property type="nucleotide sequence ID" value="NZ_JBHGCJ010000025.1"/>
</dbReference>
<feature type="domain" description="Pyrrolo-quinoline quinone repeat" evidence="5">
    <location>
        <begin position="171"/>
        <end position="787"/>
    </location>
</feature>
<feature type="transmembrane region" description="Helical" evidence="4">
    <location>
        <begin position="68"/>
        <end position="90"/>
    </location>
</feature>
<dbReference type="InterPro" id="IPR017511">
    <property type="entry name" value="PQQ_mDH"/>
</dbReference>
<sequence>MNENKKQSATCRILVILLGVLVMLFGLALLVGGIRLVQLGGSVYFLLMGAASLLAGVLVAARRPAGALVYGVAFVATAVWAVADAGLEFWPLVSRLVMPAVLALLVALAWPALRRARGVPAGRGAYGVAALLLVGLLATAVSAFQPRPVVTAQGQRPAVVPVAKGSEQRDWMHWGNTTGGTRFAALDQITPDNVDQLQVAWTAHTGDVPQSDGFGAEDQVTPLQIGQTLYVCTPHNQVIAMDVDSGKQRWSFDPKATAPNWQRCRGLGYFDASLPIAGVPTVAAAVAAPAPAPPAPALAAAPPAPALCEKRILMTSIDARLFALDAATGAACPDFGVNGVVDLKVGMGEIKPGFYTLTAAPLVAGELVIVGGRVADNIEVGEPSGVVRAYNVRSGALAWVWDLSKETPDVPLDPSIHYTRATPNVWTSMAYDPQLGLVYLPTGNTTPDQWAGERTPQDDKYSSAVVALDVATGKERWVYQTVHHDLWDYDLPAQPTLTDVPDGKGGTLPALLQITKAGQVFMLNRATGQPITEVRDIQAPQGHADGERYSPTQRLSVGLPQIGAQTLTESDMWGATPIDQMLCRIQFKGFRYDGMFTPPGEDLALQWPGSLGGMNWGSASVDPTTGYLFVNDMRLGLWTKLIPRAQMTTGAGGVEMGAASQTGTPYGSLRDRFLSKLGIPCQKPPFGTLSAINLATHQLVWQVPVGTVKDTGPMGIKMRLPIPIGMPTLGGSLATQSGLLFFAGTQDYYLRAYDSRSGKEVWKARMPVGSQGTPITYVSPTTGRQYVVISAGGARQSPDRGDYVIAYALPAAH</sequence>
<feature type="transmembrane region" description="Helical" evidence="4">
    <location>
        <begin position="12"/>
        <end position="37"/>
    </location>
</feature>
<evidence type="ECO:0000256" key="1">
    <source>
        <dbReference type="ARBA" id="ARBA00001931"/>
    </source>
</evidence>
<accession>A0ABW7D791</accession>
<organism evidence="6 7">
    <name type="scientific">Stenotrophomonas nematodicola</name>
    <dbReference type="NCBI Taxonomy" id="2656746"/>
    <lineage>
        <taxon>Bacteria</taxon>
        <taxon>Pseudomonadati</taxon>
        <taxon>Pseudomonadota</taxon>
        <taxon>Gammaproteobacteria</taxon>
        <taxon>Lysobacterales</taxon>
        <taxon>Lysobacteraceae</taxon>
        <taxon>Stenotrophomonas</taxon>
    </lineage>
</organism>
<dbReference type="GO" id="GO:0016491">
    <property type="term" value="F:oxidoreductase activity"/>
    <property type="evidence" value="ECO:0007669"/>
    <property type="project" value="UniProtKB-KW"/>
</dbReference>
<evidence type="ECO:0000313" key="7">
    <source>
        <dbReference type="Proteomes" id="UP001605261"/>
    </source>
</evidence>
<dbReference type="Pfam" id="PF01011">
    <property type="entry name" value="PQQ"/>
    <property type="match status" value="1"/>
</dbReference>
<comment type="cofactor">
    <cofactor evidence="1">
        <name>pyrroloquinoline quinone</name>
        <dbReference type="ChEBI" id="CHEBI:58442"/>
    </cofactor>
</comment>
<dbReference type="InterPro" id="IPR011047">
    <property type="entry name" value="Quinoprotein_ADH-like_sf"/>
</dbReference>
<feature type="transmembrane region" description="Helical" evidence="4">
    <location>
        <begin position="125"/>
        <end position="144"/>
    </location>
</feature>
<dbReference type="EMBL" id="JBHGCJ010000025">
    <property type="protein sequence ID" value="MFG6111664.1"/>
    <property type="molecule type" value="Genomic_DNA"/>
</dbReference>
<evidence type="ECO:0000256" key="2">
    <source>
        <dbReference type="ARBA" id="ARBA00008156"/>
    </source>
</evidence>
<dbReference type="SUPFAM" id="SSF50998">
    <property type="entry name" value="Quinoprotein alcohol dehydrogenase-like"/>
    <property type="match status" value="1"/>
</dbReference>
<reference evidence="6 7" key="1">
    <citation type="submission" date="2024-09" db="EMBL/GenBank/DDBJ databases">
        <authorList>
            <consortium name="All-Russian atlas of soil microorganisms"/>
            <consortium name="as a basis for the search for new antimicrobial producers and enzymes with unique properties"/>
            <person name="Sokolova E.A."/>
            <person name="Voronina E.N."/>
        </authorList>
    </citation>
    <scope>NUCLEOTIDE SEQUENCE [LARGE SCALE GENOMIC DNA]</scope>
    <source>
        <strain evidence="6 7">AF-22b-331.1</strain>
    </source>
</reference>
<keyword evidence="3 6" id="KW-0560">Oxidoreductase</keyword>
<dbReference type="SMART" id="SM00564">
    <property type="entry name" value="PQQ"/>
    <property type="match status" value="6"/>
</dbReference>
<keyword evidence="4" id="KW-0812">Transmembrane</keyword>
<dbReference type="Gene3D" id="2.140.10.10">
    <property type="entry name" value="Quinoprotein alcohol dehydrogenase-like superfamily"/>
    <property type="match status" value="2"/>
</dbReference>
<keyword evidence="4" id="KW-1133">Transmembrane helix</keyword>
<dbReference type="Proteomes" id="UP001605261">
    <property type="component" value="Unassembled WGS sequence"/>
</dbReference>
<dbReference type="NCBIfam" id="TIGR03074">
    <property type="entry name" value="PQQ_membr_DH"/>
    <property type="match status" value="1"/>
</dbReference>
<proteinExistence type="inferred from homology"/>
<evidence type="ECO:0000256" key="3">
    <source>
        <dbReference type="ARBA" id="ARBA00023002"/>
    </source>
</evidence>